<dbReference type="EC" id="4.2.1.75" evidence="3 9"/>
<dbReference type="eggNOG" id="COG1587">
    <property type="taxonomic scope" value="Bacteria"/>
</dbReference>
<keyword evidence="4 9" id="KW-0456">Lyase</keyword>
<dbReference type="HOGENOM" id="CLU_1045342_0_0_5"/>
<comment type="catalytic activity">
    <reaction evidence="8 9">
        <text>hydroxymethylbilane = uroporphyrinogen III + H2O</text>
        <dbReference type="Rhea" id="RHEA:18965"/>
        <dbReference type="ChEBI" id="CHEBI:15377"/>
        <dbReference type="ChEBI" id="CHEBI:57308"/>
        <dbReference type="ChEBI" id="CHEBI:57845"/>
        <dbReference type="EC" id="4.2.1.75"/>
    </reaction>
</comment>
<dbReference type="OrthoDB" id="7163809at2"/>
<evidence type="ECO:0000259" key="10">
    <source>
        <dbReference type="Pfam" id="PF02602"/>
    </source>
</evidence>
<dbReference type="KEGG" id="apb:SAR116_1474"/>
<evidence type="ECO:0000256" key="9">
    <source>
        <dbReference type="RuleBase" id="RU366031"/>
    </source>
</evidence>
<dbReference type="InterPro" id="IPR039793">
    <property type="entry name" value="UROS/Hem4"/>
</dbReference>
<name>D5BTX0_PUNMI</name>
<organism evidence="11 12">
    <name type="scientific">Puniceispirillum marinum (strain IMCC1322)</name>
    <dbReference type="NCBI Taxonomy" id="488538"/>
    <lineage>
        <taxon>Bacteria</taxon>
        <taxon>Pseudomonadati</taxon>
        <taxon>Pseudomonadota</taxon>
        <taxon>Alphaproteobacteria</taxon>
        <taxon>Candidatus Puniceispirillales</taxon>
        <taxon>Candidatus Puniceispirillaceae</taxon>
        <taxon>Candidatus Puniceispirillum</taxon>
    </lineage>
</organism>
<dbReference type="AlphaFoldDB" id="D5BTX0"/>
<evidence type="ECO:0000256" key="7">
    <source>
        <dbReference type="ARBA" id="ARBA00040167"/>
    </source>
</evidence>
<dbReference type="EMBL" id="CP001751">
    <property type="protein sequence ID" value="ADE39717.1"/>
    <property type="molecule type" value="Genomic_DNA"/>
</dbReference>
<comment type="similarity">
    <text evidence="2 9">Belongs to the uroporphyrinogen-III synthase family.</text>
</comment>
<dbReference type="PANTHER" id="PTHR38042:SF1">
    <property type="entry name" value="UROPORPHYRINOGEN-III SYNTHASE, CHLOROPLASTIC"/>
    <property type="match status" value="1"/>
</dbReference>
<dbReference type="CDD" id="cd06578">
    <property type="entry name" value="HemD"/>
    <property type="match status" value="1"/>
</dbReference>
<evidence type="ECO:0000256" key="1">
    <source>
        <dbReference type="ARBA" id="ARBA00004772"/>
    </source>
</evidence>
<keyword evidence="12" id="KW-1185">Reference proteome</keyword>
<evidence type="ECO:0000313" key="11">
    <source>
        <dbReference type="EMBL" id="ADE39717.1"/>
    </source>
</evidence>
<evidence type="ECO:0000256" key="2">
    <source>
        <dbReference type="ARBA" id="ARBA00008133"/>
    </source>
</evidence>
<evidence type="ECO:0000256" key="3">
    <source>
        <dbReference type="ARBA" id="ARBA00013109"/>
    </source>
</evidence>
<protein>
    <recommendedName>
        <fullName evidence="7 9">Uroporphyrinogen-III synthase</fullName>
        <ecNumber evidence="3 9">4.2.1.75</ecNumber>
    </recommendedName>
</protein>
<reference evidence="11 12" key="1">
    <citation type="journal article" date="2010" name="J. Bacteriol.">
        <title>Complete genome sequence of "Candidatus Puniceispirillum marinum" IMCC1322, a representative of the SAR116 clade in the Alphaproteobacteria.</title>
        <authorList>
            <person name="Oh H.M."/>
            <person name="Kwon K.K."/>
            <person name="Kang I."/>
            <person name="Kang S.G."/>
            <person name="Lee J.H."/>
            <person name="Kim S.J."/>
            <person name="Cho J.C."/>
        </authorList>
    </citation>
    <scope>NUCLEOTIDE SEQUENCE [LARGE SCALE GENOMIC DNA]</scope>
    <source>
        <strain evidence="11 12">IMCC1322</strain>
    </source>
</reference>
<dbReference type="Pfam" id="PF02602">
    <property type="entry name" value="HEM4"/>
    <property type="match status" value="1"/>
</dbReference>
<evidence type="ECO:0000313" key="12">
    <source>
        <dbReference type="Proteomes" id="UP000007460"/>
    </source>
</evidence>
<comment type="pathway">
    <text evidence="1 9">Porphyrin-containing compound metabolism; protoporphyrin-IX biosynthesis; coproporphyrinogen-III from 5-aminolevulinate: step 3/4.</text>
</comment>
<feature type="domain" description="Tetrapyrrole biosynthesis uroporphyrinogen III synthase" evidence="10">
    <location>
        <begin position="23"/>
        <end position="241"/>
    </location>
</feature>
<comment type="function">
    <text evidence="6 9">Catalyzes cyclization of the linear tetrapyrrole, hydroxymethylbilane, to the macrocyclic uroporphyrinogen III.</text>
</comment>
<evidence type="ECO:0000256" key="5">
    <source>
        <dbReference type="ARBA" id="ARBA00023244"/>
    </source>
</evidence>
<dbReference type="GO" id="GO:0006780">
    <property type="term" value="P:uroporphyrinogen III biosynthetic process"/>
    <property type="evidence" value="ECO:0007669"/>
    <property type="project" value="UniProtKB-UniRule"/>
</dbReference>
<dbReference type="SUPFAM" id="SSF69618">
    <property type="entry name" value="HemD-like"/>
    <property type="match status" value="1"/>
</dbReference>
<dbReference type="PANTHER" id="PTHR38042">
    <property type="entry name" value="UROPORPHYRINOGEN-III SYNTHASE, CHLOROPLASTIC"/>
    <property type="match status" value="1"/>
</dbReference>
<dbReference type="Proteomes" id="UP000007460">
    <property type="component" value="Chromosome"/>
</dbReference>
<keyword evidence="5 9" id="KW-0627">Porphyrin biosynthesis</keyword>
<dbReference type="STRING" id="488538.SAR116_1474"/>
<dbReference type="Gene3D" id="3.40.50.10090">
    <property type="match status" value="2"/>
</dbReference>
<sequence>MAYQKHHLTLSTRPHTDAMRDVASLQRRAVAAMAMPVMRLVPHAHYELPDSKTISAVIFTSRNAVACFAKTPRLETPRLAAWLDKPVFVVGTATGIAARLVGFKDVTVGHGGGSGLVPKILTAKLASGRAVLWPSAQQKSFDMQTALAAHDISVIDMPVYDMVPVEIVNPAVAQHLEDGGMVSVILMSVRTAALFVELLKAGNLWQHRSRVSIIAGSAAIADAAGAGWQHIWVSKRPSRSRILAIATLVDRQANQRRQVIDKGSAG</sequence>
<dbReference type="InterPro" id="IPR036108">
    <property type="entry name" value="4pyrrol_syn_uPrphyn_synt_sf"/>
</dbReference>
<evidence type="ECO:0000256" key="8">
    <source>
        <dbReference type="ARBA" id="ARBA00048617"/>
    </source>
</evidence>
<evidence type="ECO:0000256" key="6">
    <source>
        <dbReference type="ARBA" id="ARBA00037589"/>
    </source>
</evidence>
<dbReference type="RefSeq" id="WP_013046344.1">
    <property type="nucleotide sequence ID" value="NC_014010.1"/>
</dbReference>
<dbReference type="InterPro" id="IPR003754">
    <property type="entry name" value="4pyrrol_synth_uPrphyn_synth"/>
</dbReference>
<dbReference type="GO" id="GO:0006782">
    <property type="term" value="P:protoporphyrinogen IX biosynthetic process"/>
    <property type="evidence" value="ECO:0007669"/>
    <property type="project" value="UniProtKB-UniRule"/>
</dbReference>
<proteinExistence type="inferred from homology"/>
<gene>
    <name evidence="11" type="ordered locus">SAR116_1474</name>
</gene>
<accession>D5BTX0</accession>
<dbReference type="GO" id="GO:0004852">
    <property type="term" value="F:uroporphyrinogen-III synthase activity"/>
    <property type="evidence" value="ECO:0007669"/>
    <property type="project" value="UniProtKB-UniRule"/>
</dbReference>
<evidence type="ECO:0000256" key="4">
    <source>
        <dbReference type="ARBA" id="ARBA00023239"/>
    </source>
</evidence>